<dbReference type="SUPFAM" id="SSF54373">
    <property type="entry name" value="FAD-linked reductases, C-terminal domain"/>
    <property type="match status" value="1"/>
</dbReference>
<feature type="domain" description="Glucose-methanol-choline oxidoreductase N-terminal" evidence="8">
    <location>
        <begin position="38"/>
        <end position="358"/>
    </location>
</feature>
<name>A0A8H5LSR4_9AGAR</name>
<comment type="similarity">
    <text evidence="2">Belongs to the GMC oxidoreductase family.</text>
</comment>
<evidence type="ECO:0000256" key="2">
    <source>
        <dbReference type="ARBA" id="ARBA00010790"/>
    </source>
</evidence>
<feature type="binding site" evidence="6">
    <location>
        <position position="120"/>
    </location>
    <ligand>
        <name>FAD</name>
        <dbReference type="ChEBI" id="CHEBI:57692"/>
    </ligand>
</feature>
<keyword evidence="3" id="KW-0285">Flavoprotein</keyword>
<evidence type="ECO:0000256" key="1">
    <source>
        <dbReference type="ARBA" id="ARBA00001974"/>
    </source>
</evidence>
<comment type="cofactor">
    <cofactor evidence="1 6">
        <name>FAD</name>
        <dbReference type="ChEBI" id="CHEBI:57692"/>
    </cofactor>
</comment>
<dbReference type="PANTHER" id="PTHR11552:SF147">
    <property type="entry name" value="CHOLINE DEHYDROGENASE, MITOCHONDRIAL"/>
    <property type="match status" value="1"/>
</dbReference>
<feature type="domain" description="Glucose-methanol-choline oxidoreductase C-terminal" evidence="9">
    <location>
        <begin position="465"/>
        <end position="599"/>
    </location>
</feature>
<keyword evidence="4 6" id="KW-0274">FAD</keyword>
<dbReference type="Gene3D" id="3.50.50.60">
    <property type="entry name" value="FAD/NAD(P)-binding domain"/>
    <property type="match status" value="1"/>
</dbReference>
<dbReference type="AlphaFoldDB" id="A0A8H5LSR4"/>
<dbReference type="OrthoDB" id="269227at2759"/>
<dbReference type="EMBL" id="JAACJM010000017">
    <property type="protein sequence ID" value="KAF5368019.1"/>
    <property type="molecule type" value="Genomic_DNA"/>
</dbReference>
<evidence type="ECO:0000256" key="5">
    <source>
        <dbReference type="PIRSR" id="PIRSR000137-1"/>
    </source>
</evidence>
<reference evidence="10 11" key="1">
    <citation type="journal article" date="2020" name="ISME J.">
        <title>Uncovering the hidden diversity of litter-decomposition mechanisms in mushroom-forming fungi.</title>
        <authorList>
            <person name="Floudas D."/>
            <person name="Bentzer J."/>
            <person name="Ahren D."/>
            <person name="Johansson T."/>
            <person name="Persson P."/>
            <person name="Tunlid A."/>
        </authorList>
    </citation>
    <scope>NUCLEOTIDE SEQUENCE [LARGE SCALE GENOMIC DNA]</scope>
    <source>
        <strain evidence="10 11">CBS 291.85</strain>
    </source>
</reference>
<dbReference type="InterPro" id="IPR012132">
    <property type="entry name" value="GMC_OxRdtase"/>
</dbReference>
<evidence type="ECO:0000313" key="11">
    <source>
        <dbReference type="Proteomes" id="UP000559256"/>
    </source>
</evidence>
<dbReference type="InterPro" id="IPR000172">
    <property type="entry name" value="GMC_OxRdtase_N"/>
</dbReference>
<accession>A0A8H5LSR4</accession>
<dbReference type="Proteomes" id="UP000559256">
    <property type="component" value="Unassembled WGS sequence"/>
</dbReference>
<comment type="caution">
    <text evidence="10">The sequence shown here is derived from an EMBL/GenBank/DDBJ whole genome shotgun (WGS) entry which is preliminary data.</text>
</comment>
<evidence type="ECO:0000259" key="8">
    <source>
        <dbReference type="Pfam" id="PF00732"/>
    </source>
</evidence>
<dbReference type="GO" id="GO:0016614">
    <property type="term" value="F:oxidoreductase activity, acting on CH-OH group of donors"/>
    <property type="evidence" value="ECO:0007669"/>
    <property type="project" value="InterPro"/>
</dbReference>
<dbReference type="Gene3D" id="3.30.560.10">
    <property type="entry name" value="Glucose Oxidase, domain 3"/>
    <property type="match status" value="1"/>
</dbReference>
<evidence type="ECO:0000256" key="7">
    <source>
        <dbReference type="SAM" id="SignalP"/>
    </source>
</evidence>
<dbReference type="PANTHER" id="PTHR11552">
    <property type="entry name" value="GLUCOSE-METHANOL-CHOLINE GMC OXIDOREDUCTASE"/>
    <property type="match status" value="1"/>
</dbReference>
<feature type="signal peptide" evidence="7">
    <location>
        <begin position="1"/>
        <end position="21"/>
    </location>
</feature>
<keyword evidence="11" id="KW-1185">Reference proteome</keyword>
<protein>
    <submittedName>
        <fullName evidence="10">Uncharacterized protein</fullName>
    </submittedName>
</protein>
<evidence type="ECO:0000259" key="9">
    <source>
        <dbReference type="Pfam" id="PF05199"/>
    </source>
</evidence>
<dbReference type="PIRSF" id="PIRSF000137">
    <property type="entry name" value="Alcohol_oxidase"/>
    <property type="match status" value="1"/>
</dbReference>
<evidence type="ECO:0000256" key="3">
    <source>
        <dbReference type="ARBA" id="ARBA00022630"/>
    </source>
</evidence>
<dbReference type="InterPro" id="IPR036188">
    <property type="entry name" value="FAD/NAD-bd_sf"/>
</dbReference>
<sequence>MPKSLLTCLQLGLWLLPATRAAIFNSKTELPQNATNKYDFIVVGGGTAGLVIANRLTENSNTSVLVIEAGGFHENPQDMNITIPFLTTHASPGGPFDWNYTTTPQTGVSNQTIAYPRGFVLGGTSSINSFAYTRGTSEDYDRIANLTGDSGWSWDALRPYILKAELLTPPADGHDTSNQLNVSVHGSVNTSALLGTSAPGFSQKDFDSRVIGTTTQEGFQEEFPFNLDMNGGTNLGIGWQVSSISNGTRSSSARKYLAPFVDQRPNLDVLLNTRVARLVPDTSNDAQNLSIHTVEIVSSPDDIPLSLSANSEVVLSAGAIGTPQILLLTGYGDSCANLSIPTILSNPSVGQNLSDHPAVSQIWSVNSTETWEAFQATRNETAFAEVLEQWQNNRTGPLSDALFNQLGWLRVNESDPDVTAALEEFGDPSAGVNTAHFELLFSNGFLGDTPSEGNYMTILTILSTPFSRGSITLTSSSIFDPPLIDPAFLSHPFDFIAIRSGFLAARRFVTAPTWDNYIISQFDNINGSSIDEIDQFIRNTTRSAYHVVGTASMSAKNADWGVVDPDLRLKGVEGVRVVDASVLPYTPSGHTEAIVYILAERAADLIKDTWGL</sequence>
<evidence type="ECO:0000313" key="10">
    <source>
        <dbReference type="EMBL" id="KAF5368019.1"/>
    </source>
</evidence>
<proteinExistence type="inferred from homology"/>
<dbReference type="Pfam" id="PF00732">
    <property type="entry name" value="GMC_oxred_N"/>
    <property type="match status" value="1"/>
</dbReference>
<feature type="active site" description="Proton acceptor" evidence="5">
    <location>
        <position position="590"/>
    </location>
</feature>
<dbReference type="SUPFAM" id="SSF51905">
    <property type="entry name" value="FAD/NAD(P)-binding domain"/>
    <property type="match status" value="1"/>
</dbReference>
<feature type="chain" id="PRO_5034962244" evidence="7">
    <location>
        <begin position="22"/>
        <end position="612"/>
    </location>
</feature>
<dbReference type="GO" id="GO:0050660">
    <property type="term" value="F:flavin adenine dinucleotide binding"/>
    <property type="evidence" value="ECO:0007669"/>
    <property type="project" value="InterPro"/>
</dbReference>
<keyword evidence="7" id="KW-0732">Signal</keyword>
<feature type="active site" description="Proton donor" evidence="5">
    <location>
        <position position="546"/>
    </location>
</feature>
<gene>
    <name evidence="10" type="ORF">D9758_004328</name>
</gene>
<feature type="binding site" evidence="6">
    <location>
        <position position="275"/>
    </location>
    <ligand>
        <name>FAD</name>
        <dbReference type="ChEBI" id="CHEBI:57692"/>
    </ligand>
</feature>
<dbReference type="Pfam" id="PF05199">
    <property type="entry name" value="GMC_oxred_C"/>
    <property type="match status" value="1"/>
</dbReference>
<feature type="binding site" evidence="6">
    <location>
        <position position="124"/>
    </location>
    <ligand>
        <name>FAD</name>
        <dbReference type="ChEBI" id="CHEBI:57692"/>
    </ligand>
</feature>
<dbReference type="InterPro" id="IPR007867">
    <property type="entry name" value="GMC_OxRtase_C"/>
</dbReference>
<evidence type="ECO:0000256" key="4">
    <source>
        <dbReference type="ARBA" id="ARBA00022827"/>
    </source>
</evidence>
<organism evidence="10 11">
    <name type="scientific">Tetrapyrgos nigripes</name>
    <dbReference type="NCBI Taxonomy" id="182062"/>
    <lineage>
        <taxon>Eukaryota</taxon>
        <taxon>Fungi</taxon>
        <taxon>Dikarya</taxon>
        <taxon>Basidiomycota</taxon>
        <taxon>Agaricomycotina</taxon>
        <taxon>Agaricomycetes</taxon>
        <taxon>Agaricomycetidae</taxon>
        <taxon>Agaricales</taxon>
        <taxon>Marasmiineae</taxon>
        <taxon>Marasmiaceae</taxon>
        <taxon>Tetrapyrgos</taxon>
    </lineage>
</organism>
<evidence type="ECO:0000256" key="6">
    <source>
        <dbReference type="PIRSR" id="PIRSR000137-2"/>
    </source>
</evidence>